<comment type="caution">
    <text evidence="1">The sequence shown here is derived from an EMBL/GenBank/DDBJ whole genome shotgun (WGS) entry which is preliminary data.</text>
</comment>
<dbReference type="EMBL" id="JMTK01000002">
    <property type="protein sequence ID" value="KJZ81587.1"/>
    <property type="molecule type" value="Genomic_DNA"/>
</dbReference>
<gene>
    <name evidence="1" type="ORF">DJ66_0309</name>
</gene>
<evidence type="ECO:0000313" key="1">
    <source>
        <dbReference type="EMBL" id="KJZ81587.1"/>
    </source>
</evidence>
<accession>A0A0F4VLJ8</accession>
<dbReference type="PATRIC" id="fig|556287.9.peg.324"/>
<dbReference type="RefSeq" id="WP_045960574.1">
    <property type="nucleotide sequence ID" value="NZ_JMTK01000002.1"/>
</dbReference>
<organism evidence="1 2">
    <name type="scientific">Candidatus Liberibacter solanacearum</name>
    <dbReference type="NCBI Taxonomy" id="556287"/>
    <lineage>
        <taxon>Bacteria</taxon>
        <taxon>Pseudomonadati</taxon>
        <taxon>Pseudomonadota</taxon>
        <taxon>Alphaproteobacteria</taxon>
        <taxon>Hyphomicrobiales</taxon>
        <taxon>Rhizobiaceae</taxon>
        <taxon>Liberibacter</taxon>
    </lineage>
</organism>
<proteinExistence type="predicted"/>
<keyword evidence="2" id="KW-1185">Reference proteome</keyword>
<name>A0A0F4VLJ8_9HYPH</name>
<evidence type="ECO:0000313" key="2">
    <source>
        <dbReference type="Proteomes" id="UP000033731"/>
    </source>
</evidence>
<dbReference type="AlphaFoldDB" id="A0A0F4VLJ8"/>
<reference evidence="1 2" key="1">
    <citation type="journal article" date="2015" name="Phytopathology">
        <title>Genomes of Candidatus Liberibacter solanacearum haplotype A from New Zealand and the USA suggest significant genome plasticity in the species.</title>
        <authorList>
            <person name="Thompson S.M."/>
            <person name="Johnson C.P."/>
            <person name="Lu A.Y."/>
            <person name="Frampton R.A."/>
            <person name="Sullivan K.L."/>
            <person name="Fiers M.W."/>
            <person name="Crowhurst R.N."/>
            <person name="Pitman A.R."/>
            <person name="Scott I."/>
            <person name="Gudmestad N.C."/>
            <person name="Smith G.R."/>
        </authorList>
    </citation>
    <scope>NUCLEOTIDE SEQUENCE [LARGE SCALE GENOMIC DNA]</scope>
    <source>
        <strain evidence="1 2">LsoNZ1</strain>
    </source>
</reference>
<protein>
    <submittedName>
        <fullName evidence="1">Phage protein</fullName>
    </submittedName>
</protein>
<sequence>MPNGAYTKRSFAGGEVSPQIMQSRSDLELHSQSLSQCLNMIPLSDGSLVRRPPLHCYEHSNLPPKASRILSFSLGGDKGALFIFGDKKMVYVEVTGIKSPQFVRSYDTPYSFREAEQLDFARMGNLIVLVHSHHPPHKIEFTEAGVIFEKMVFVPPPWLGRRQVGGKKHDAELRVTLSDTRKGKITVTSTFSLFEKSDVGRKLRLGWLPKDWTANTLYPENAFMQMYGKVYRCITEGYSGQNFEDNRRDTYIQDGGVTWKVIASSQELSVDKEGKSTLGTGGQYRTPYYVWGEIVNVIGAKLVEVMLHKDFCVTDSNSTVYWNMSAWGRKEGYPSHVSFYNNRLCFSGSRFDSQSLYLSGYNTFTDFSPDTIEGNVDYRKSLSVAITDDTMSAIRWFRPMEKGLVVGTDTSVWIVILDFERGFNLVSRRLAGIGVYETPPLLVGDELIFVQGAGRKIQIVGGASEQGFQFLDLTRYVDHLLDHRLRQLAYQEDPYSLLWLLNRNGELLGCSLHANLKEGGSWHVHKSGGRGVKIVSLSSCLCLDQGETTVWFLVSRTNEDGVSSIGLEKLGAFNPLVLHGDGLMERMN</sequence>
<dbReference type="Proteomes" id="UP000033731">
    <property type="component" value="Unassembled WGS sequence"/>
</dbReference>